<keyword evidence="6 11" id="KW-0547">Nucleotide-binding</keyword>
<keyword evidence="4 11" id="KW-0808">Transferase</keyword>
<feature type="binding site" evidence="11">
    <location>
        <position position="113"/>
    </location>
    <ligand>
        <name>ATP</name>
        <dbReference type="ChEBI" id="CHEBI:30616"/>
    </ligand>
</feature>
<keyword evidence="8 11" id="KW-0067">ATP-binding</keyword>
<comment type="pathway">
    <text evidence="3 11">Cofactor biosynthesis; thiamine diphosphate biosynthesis; 4-methyl-5-(2-phosphoethyl)-thiazole from 5-(2-hydroxyethyl)-4-methylthiazole: step 1/1.</text>
</comment>
<evidence type="ECO:0000313" key="13">
    <source>
        <dbReference type="Proteomes" id="UP000321629"/>
    </source>
</evidence>
<evidence type="ECO:0000256" key="7">
    <source>
        <dbReference type="ARBA" id="ARBA00022777"/>
    </source>
</evidence>
<feature type="binding site" evidence="11">
    <location>
        <position position="38"/>
    </location>
    <ligand>
        <name>substrate</name>
    </ligand>
</feature>
<evidence type="ECO:0000256" key="9">
    <source>
        <dbReference type="ARBA" id="ARBA00022842"/>
    </source>
</evidence>
<keyword evidence="5 11" id="KW-0479">Metal-binding</keyword>
<dbReference type="GO" id="GO:0000287">
    <property type="term" value="F:magnesium ion binding"/>
    <property type="evidence" value="ECO:0007669"/>
    <property type="project" value="UniProtKB-UniRule"/>
</dbReference>
<accession>A0A5C7E2V7</accession>
<dbReference type="Gene3D" id="3.40.1190.20">
    <property type="match status" value="1"/>
</dbReference>
<dbReference type="HAMAP" id="MF_00228">
    <property type="entry name" value="Thz_kinase"/>
    <property type="match status" value="1"/>
</dbReference>
<comment type="function">
    <text evidence="11">Catalyzes the phosphorylation of the hydroxyl group of 4-methyl-5-beta-hydroxyethylthiazole (THZ).</text>
</comment>
<comment type="similarity">
    <text evidence="11">Belongs to the Thz kinase family.</text>
</comment>
<comment type="catalytic activity">
    <reaction evidence="1 11">
        <text>5-(2-hydroxyethyl)-4-methylthiazole + ATP = 4-methyl-5-(2-phosphooxyethyl)-thiazole + ADP + H(+)</text>
        <dbReference type="Rhea" id="RHEA:24212"/>
        <dbReference type="ChEBI" id="CHEBI:15378"/>
        <dbReference type="ChEBI" id="CHEBI:17957"/>
        <dbReference type="ChEBI" id="CHEBI:30616"/>
        <dbReference type="ChEBI" id="CHEBI:58296"/>
        <dbReference type="ChEBI" id="CHEBI:456216"/>
        <dbReference type="EC" id="2.7.1.50"/>
    </reaction>
</comment>
<dbReference type="UniPathway" id="UPA00060">
    <property type="reaction ID" value="UER00139"/>
</dbReference>
<dbReference type="GO" id="GO:0004417">
    <property type="term" value="F:hydroxyethylthiazole kinase activity"/>
    <property type="evidence" value="ECO:0007669"/>
    <property type="project" value="UniProtKB-UniRule"/>
</dbReference>
<dbReference type="Pfam" id="PF02110">
    <property type="entry name" value="HK"/>
    <property type="match status" value="1"/>
</dbReference>
<dbReference type="GO" id="GO:0009229">
    <property type="term" value="P:thiamine diphosphate biosynthetic process"/>
    <property type="evidence" value="ECO:0007669"/>
    <property type="project" value="UniProtKB-UniRule"/>
</dbReference>
<dbReference type="PIRSF" id="PIRSF000513">
    <property type="entry name" value="Thz_kinase"/>
    <property type="match status" value="1"/>
</dbReference>
<dbReference type="GO" id="GO:0005524">
    <property type="term" value="F:ATP binding"/>
    <property type="evidence" value="ECO:0007669"/>
    <property type="project" value="UniProtKB-UniRule"/>
</dbReference>
<dbReference type="SUPFAM" id="SSF53613">
    <property type="entry name" value="Ribokinase-like"/>
    <property type="match status" value="1"/>
</dbReference>
<keyword evidence="7 11" id="KW-0418">Kinase</keyword>
<gene>
    <name evidence="11 12" type="primary">thiM</name>
    <name evidence="12" type="ORF">FPD38_00795</name>
</gene>
<reference evidence="12 13" key="1">
    <citation type="submission" date="2019-07" db="EMBL/GenBank/DDBJ databases">
        <title>Rapid identification of Enteric Bacteria from Whole Genome Sequences (WGS) using Average Nucleotide Identity (ANI).</title>
        <authorList>
            <person name="Lane C."/>
        </authorList>
    </citation>
    <scope>NUCLEOTIDE SEQUENCE [LARGE SCALE GENOMIC DNA]</scope>
    <source>
        <strain evidence="12 13">2016D-0084</strain>
    </source>
</reference>
<dbReference type="AlphaFoldDB" id="A0A5C7E2V7"/>
<organism evidence="12 13">
    <name type="scientific">Campylobacter volucris</name>
    <dbReference type="NCBI Taxonomy" id="1031542"/>
    <lineage>
        <taxon>Bacteria</taxon>
        <taxon>Pseudomonadati</taxon>
        <taxon>Campylobacterota</taxon>
        <taxon>Epsilonproteobacteria</taxon>
        <taxon>Campylobacterales</taxon>
        <taxon>Campylobacteraceae</taxon>
        <taxon>Campylobacter</taxon>
    </lineage>
</organism>
<protein>
    <recommendedName>
        <fullName evidence="11">Hydroxyethylthiazole kinase</fullName>
        <ecNumber evidence="11">2.7.1.50</ecNumber>
    </recommendedName>
    <alternativeName>
        <fullName evidence="11">4-methyl-5-beta-hydroxyethylthiazole kinase</fullName>
        <shortName evidence="11">TH kinase</shortName>
        <shortName evidence="11">Thz kinase</shortName>
    </alternativeName>
</protein>
<evidence type="ECO:0000313" key="12">
    <source>
        <dbReference type="EMBL" id="TXE89266.1"/>
    </source>
</evidence>
<evidence type="ECO:0000256" key="5">
    <source>
        <dbReference type="ARBA" id="ARBA00022723"/>
    </source>
</evidence>
<keyword evidence="9 11" id="KW-0460">Magnesium</keyword>
<dbReference type="EMBL" id="VOWJ01000013">
    <property type="protein sequence ID" value="TXE89266.1"/>
    <property type="molecule type" value="Genomic_DNA"/>
</dbReference>
<proteinExistence type="inferred from homology"/>
<dbReference type="InterPro" id="IPR029056">
    <property type="entry name" value="Ribokinase-like"/>
</dbReference>
<keyword evidence="10 11" id="KW-0784">Thiamine biosynthesis</keyword>
<dbReference type="PRINTS" id="PR01099">
    <property type="entry name" value="HYETHTZKNASE"/>
</dbReference>
<dbReference type="EC" id="2.7.1.50" evidence="11"/>
<feature type="binding site" evidence="11">
    <location>
        <position position="160"/>
    </location>
    <ligand>
        <name>ATP</name>
        <dbReference type="ChEBI" id="CHEBI:30616"/>
    </ligand>
</feature>
<sequence>MYIAKIRQIKPLIHHMTNYVTANDCANATIALGASPIMTDFDKEQEEFSKISNCLVLNTGTINERVAKSMYESVAYYEKLNKAIILDPVAMGVTCARNEINSKLLSNKISIIKANASEIASIIGLDGKAKGADNTFIINDDFLQKAQEYTQNTDRILVVTGEIDFIISKDKIAKIYNGSIMATKITGAGCMCASVCGVFAGAIEDKFQASLYAMLSFNIVCELAQINSKGTGSFRMNLLDELSNISDEDIKNKAKYELI</sequence>
<dbReference type="NCBIfam" id="NF006830">
    <property type="entry name" value="PRK09355.1"/>
    <property type="match status" value="1"/>
</dbReference>
<evidence type="ECO:0000256" key="2">
    <source>
        <dbReference type="ARBA" id="ARBA00001946"/>
    </source>
</evidence>
<dbReference type="CDD" id="cd01170">
    <property type="entry name" value="THZ_kinase"/>
    <property type="match status" value="1"/>
</dbReference>
<feature type="binding site" evidence="11">
    <location>
        <position position="187"/>
    </location>
    <ligand>
        <name>substrate</name>
    </ligand>
</feature>
<evidence type="ECO:0000256" key="8">
    <source>
        <dbReference type="ARBA" id="ARBA00022840"/>
    </source>
</evidence>
<evidence type="ECO:0000256" key="4">
    <source>
        <dbReference type="ARBA" id="ARBA00022679"/>
    </source>
</evidence>
<evidence type="ECO:0000256" key="6">
    <source>
        <dbReference type="ARBA" id="ARBA00022741"/>
    </source>
</evidence>
<dbReference type="Proteomes" id="UP000321629">
    <property type="component" value="Unassembled WGS sequence"/>
</dbReference>
<dbReference type="GO" id="GO:0009228">
    <property type="term" value="P:thiamine biosynthetic process"/>
    <property type="evidence" value="ECO:0007669"/>
    <property type="project" value="UniProtKB-KW"/>
</dbReference>
<dbReference type="InterPro" id="IPR000417">
    <property type="entry name" value="Hyethyz_kinase"/>
</dbReference>
<dbReference type="RefSeq" id="WP_147554908.1">
    <property type="nucleotide sequence ID" value="NZ_VOWJ01000013.1"/>
</dbReference>
<comment type="caution">
    <text evidence="12">The sequence shown here is derived from an EMBL/GenBank/DDBJ whole genome shotgun (WGS) entry which is preliminary data.</text>
</comment>
<comment type="cofactor">
    <cofactor evidence="2 11">
        <name>Mg(2+)</name>
        <dbReference type="ChEBI" id="CHEBI:18420"/>
    </cofactor>
</comment>
<evidence type="ECO:0000256" key="11">
    <source>
        <dbReference type="HAMAP-Rule" id="MF_00228"/>
    </source>
</evidence>
<evidence type="ECO:0000256" key="10">
    <source>
        <dbReference type="ARBA" id="ARBA00022977"/>
    </source>
</evidence>
<evidence type="ECO:0000256" key="3">
    <source>
        <dbReference type="ARBA" id="ARBA00004868"/>
    </source>
</evidence>
<evidence type="ECO:0000256" key="1">
    <source>
        <dbReference type="ARBA" id="ARBA00001771"/>
    </source>
</evidence>
<name>A0A5C7E2V7_9BACT</name>